<dbReference type="PANTHER" id="PTHR19327">
    <property type="entry name" value="GOLGIN"/>
    <property type="match status" value="1"/>
</dbReference>
<dbReference type="Pfam" id="PF01465">
    <property type="entry name" value="GRIP"/>
    <property type="match status" value="1"/>
</dbReference>
<feature type="coiled-coil region" evidence="1">
    <location>
        <begin position="161"/>
        <end position="206"/>
    </location>
</feature>
<sequence>MIAEPAFLSEYTIFALDSSKQPKTQTDSVNASVQATKSPDSVNESEPTTPQSADMQSFAQKLQLRVPSVESLFRSPIKESLFRSSSKESLVRTSSRESLNRLDLDSSAVTFDPPSDMESETEDSLGSLDSLSKEQLIQWLRRMERRLNGYKGKCSELVTAYQTLQREKKKLQGILSQSQDKALRRIGELREELQMDQQAKKHLQEEFDASLEEKDQYISVLQTQVSLLKQRLQNGPMSADLLKPLPQVEPQAEGISKENIDSDVEAGVGDGASAKTLEVLQQRVKRQENLLQRCKETIRSHKEKCMLLTSEKEALQEQLDERLQELEKMKELHMAEKTKLITQLRDAKNLIEQLEQDKGMVIAETKRQMHETLEMKEEEIAQLRSRIKQMTTQGEELREQKEKSERAGKNCIVNKEAIEIIYYRSRYLFSAVFIIAFEELEKALSTAQKTEEARRKLKADMDEQIKALEKTSEEEHNRLQQELSRMKQEVVDVTKKSSEQIAKLQKLHEEELASKEQELTKKFHTQEREFQEQMRVALEKSQSEYLKATQEKEQQESLALEELELQKKAILKESENKLRDLQQEAETYRTRILELESSLEKSLQDSKNQSENLALHLEAEKNKHNKEITVMVEKHKSELERLQHQQDNLWTEKFQVLQQRYQTETEKLREKYEQEKETLLKDKEILFQAHIEEMNEKTLEKLDVKQTELESLSSELSEVLKVRDKLEEELSVLKDQADRVKQELEAKLDEQKNHHQQQVDNIMKEQEMSIQRTEKALKDEINQLGLLLKEKDKHLKEHQAHVENLEADIKRSEGELQQASAKLDLFQSFQSTTHEQTKAYEEQLAQLQQKLLDLETENILLTKQVAEVETQKKDVCTELDTHKIQVQDLMQQLEKQNSEVEEKVKSLTQLYESQLRDNNTEQEQTKQLLKEKENVILQMREGQSKEIEVLKQKLSAKEDSIHTLQEEYETKFKNQEKKMEKIKQKAKEMQETLKKKLLDQEAKLKKELENTALELSQKEKQFNAKILEMAQANSAGISDAVARLETNQKEQIESLTEVHRRELNDVASDWERKFNRQAEEIEEKHEIQLQEKEQEIAELKQKILIFGCEKEEMNKEMVWLKDEGVKQDAVLKELQEQLNQKAAHVNSLSQNEIKLKAELEKLEVDLTHSLKENTFLQEHVAELKMLAEKDKLKVSELTEKLRTTDEEFQSLKSSHDRSKNILEDKSLEFRKLTEELAVQLGIYSKKTEALLQAKTDELINISSSKIDAILSRISHCQHHTTKVKEALLSKTRKVSELEAQLRQLTEEQNALTSSFQHATHQLEEKESQIKSMKADIEGLVTEKEALQKEGGSQQQAASEKESCITQLKKELSENINAVTLMKEELKEKKAEIDSLSKQLTDLNVQLQNSISLTEKEAAVASLSKRYDEAQRGLLDQVQDLSLKVETLSKEKISALEQVDHLSNKFSEWKKKAQSRFTQYQNTSKELQTQLELKTKEASEKAEQIALLKEDLDKQNKRLECLKAEMEDKKSEMEKKECDLETELKTQAARIVELEEHAAQNTMEIESLNEVLKNYNQQKDIEEKEMTQKLQHIQELGEEKDNRVKEAEEKVLRLENQMSSMKSELEAKKEELEHVNSSVKSKEEELKALEERLELESAAKLAELKKKAEQKIAAIKKQLLSQMEEKEQQYRKDTESHLSELNTKLQEREREIHTLQEKLKSMENSPQSETPVVSRSAKDVAVCTEGEAADSRGCVQKACEEKISVLEGNLIKKEKLLQRLEQEKEEIVSSHSEMQCRYQELLIKVEHAEAKQHEDQVMINHLQEELEEKTRKYSLLVSQHAEEEGGKKDIGAKQNLENVVDDIQKSLQEKDLTCQILEQKIKELDSCLLREKEGHRIEIKELTSKFEKLQALQQMGGKSKPIEVLEENAEEASTSHVVQPQLLSNVEAEHNDLACKLAGAEQEKQKLSQEIVKLQKDLRMLRKEHQQELDIIKKEHEQEMEEKIRQEQEDLELKHNSTLKQLMREFHTQLAQKEHELEMTIKETIDKAQEVEAELLESHQEETSQLYKKIAEKEDDLERTAKRYEEILDAREEEMTAKVMDLQTQLEELQEKYQQRLQQEENPGNDKVTIMELQTQLAQKTTVISDAKLKEQEFREQIHNLEDRLKKYEKNVYATTVGTPYKGGNLYRTDVSLFGEPTEFEYLRKVLFEYMMGHETKTMAKVITTVLKFPDDQTQKILEREDARLMVSFKIMAPIFILKEWEDWCGASPENCTFAVLRERSCYSGPTCSQKTKRNLTLAHRMIAGCL</sequence>
<dbReference type="PANTHER" id="PTHR19327:SF0">
    <property type="entry name" value="GOLGIN SUBFAMILY A MEMBER 4"/>
    <property type="match status" value="1"/>
</dbReference>
<organism evidence="4 5">
    <name type="scientific">Camelus dromedarius</name>
    <name type="common">Dromedary</name>
    <name type="synonym">Arabian camel</name>
    <dbReference type="NCBI Taxonomy" id="9838"/>
    <lineage>
        <taxon>Eukaryota</taxon>
        <taxon>Metazoa</taxon>
        <taxon>Chordata</taxon>
        <taxon>Craniata</taxon>
        <taxon>Vertebrata</taxon>
        <taxon>Euteleostomi</taxon>
        <taxon>Mammalia</taxon>
        <taxon>Eutheria</taxon>
        <taxon>Laurasiatheria</taxon>
        <taxon>Artiodactyla</taxon>
        <taxon>Tylopoda</taxon>
        <taxon>Camelidae</taxon>
        <taxon>Camelus</taxon>
    </lineage>
</organism>
<feature type="coiled-coil region" evidence="1">
    <location>
        <begin position="1942"/>
        <end position="2170"/>
    </location>
</feature>
<dbReference type="SMART" id="SM00755">
    <property type="entry name" value="Grip"/>
    <property type="match status" value="1"/>
</dbReference>
<feature type="domain" description="GRIP" evidence="3">
    <location>
        <begin position="2192"/>
        <end position="2239"/>
    </location>
</feature>
<feature type="coiled-coil region" evidence="1">
    <location>
        <begin position="1071"/>
        <end position="1214"/>
    </location>
</feature>
<dbReference type="Gene3D" id="1.10.220.60">
    <property type="entry name" value="GRIP domain"/>
    <property type="match status" value="1"/>
</dbReference>
<comment type="caution">
    <text evidence="4">The sequence shown here is derived from an EMBL/GenBank/DDBJ whole genome shotgun (WGS) entry which is preliminary data.</text>
</comment>
<feature type="coiled-coil region" evidence="1">
    <location>
        <begin position="440"/>
        <end position="496"/>
    </location>
</feature>
<keyword evidence="5" id="KW-1185">Reference proteome</keyword>
<gene>
    <name evidence="4" type="ORF">Cadr_000020112</name>
</gene>
<dbReference type="EMBL" id="JWIN03000017">
    <property type="protein sequence ID" value="KAB1264458.1"/>
    <property type="molecule type" value="Genomic_DNA"/>
</dbReference>
<feature type="coiled-coil region" evidence="1">
    <location>
        <begin position="1287"/>
        <end position="1724"/>
    </location>
</feature>
<dbReference type="PROSITE" id="PS50913">
    <property type="entry name" value="GRIP"/>
    <property type="match status" value="1"/>
</dbReference>
<feature type="region of interest" description="Disordered" evidence="2">
    <location>
        <begin position="105"/>
        <end position="127"/>
    </location>
</feature>
<dbReference type="Gene3D" id="1.10.287.1490">
    <property type="match status" value="1"/>
</dbReference>
<feature type="coiled-coil region" evidence="1">
    <location>
        <begin position="538"/>
        <end position="1025"/>
    </location>
</feature>
<dbReference type="GO" id="GO:0005794">
    <property type="term" value="C:Golgi apparatus"/>
    <property type="evidence" value="ECO:0007669"/>
    <property type="project" value="TreeGrafter"/>
</dbReference>
<keyword evidence="1" id="KW-0175">Coiled coil</keyword>
<dbReference type="GO" id="GO:0031267">
    <property type="term" value="F:small GTPase binding"/>
    <property type="evidence" value="ECO:0007669"/>
    <property type="project" value="TreeGrafter"/>
</dbReference>
<evidence type="ECO:0000256" key="1">
    <source>
        <dbReference type="SAM" id="Coils"/>
    </source>
</evidence>
<reference evidence="4 5" key="1">
    <citation type="journal article" date="2019" name="Mol. Ecol. Resour.">
        <title>Improving Illumina assemblies with Hi-C and long reads: an example with the North African dromedary.</title>
        <authorList>
            <person name="Elbers J.P."/>
            <person name="Rogers M.F."/>
            <person name="Perelman P.L."/>
            <person name="Proskuryakova A.A."/>
            <person name="Serdyukova N.A."/>
            <person name="Johnson W.E."/>
            <person name="Horin P."/>
            <person name="Corander J."/>
            <person name="Murphy D."/>
            <person name="Burger P.A."/>
        </authorList>
    </citation>
    <scope>NUCLEOTIDE SEQUENCE [LARGE SCALE GENOMIC DNA]</scope>
    <source>
        <strain evidence="4">Drom800</strain>
        <tissue evidence="4">Blood</tissue>
    </source>
</reference>
<feature type="region of interest" description="Disordered" evidence="2">
    <location>
        <begin position="19"/>
        <end position="58"/>
    </location>
</feature>
<dbReference type="STRING" id="9838.ENSCDRP00005023139"/>
<protein>
    <submittedName>
        <fullName evidence="4">Golgin subfamily A member 4</fullName>
    </submittedName>
</protein>
<feature type="coiled-coil region" evidence="1">
    <location>
        <begin position="1762"/>
        <end position="1911"/>
    </location>
</feature>
<dbReference type="InterPro" id="IPR000237">
    <property type="entry name" value="GRIP_dom"/>
</dbReference>
<evidence type="ECO:0000256" key="2">
    <source>
        <dbReference type="SAM" id="MobiDB-lite"/>
    </source>
</evidence>
<feature type="coiled-coil region" evidence="1">
    <location>
        <begin position="277"/>
        <end position="407"/>
    </location>
</feature>
<accession>A0A5N4D050</accession>
<dbReference type="SUPFAM" id="SSF101283">
    <property type="entry name" value="GRIP domain"/>
    <property type="match status" value="1"/>
</dbReference>
<evidence type="ECO:0000313" key="5">
    <source>
        <dbReference type="Proteomes" id="UP000299084"/>
    </source>
</evidence>
<evidence type="ECO:0000313" key="4">
    <source>
        <dbReference type="EMBL" id="KAB1264458.1"/>
    </source>
</evidence>
<dbReference type="GO" id="GO:0048193">
    <property type="term" value="P:Golgi vesicle transport"/>
    <property type="evidence" value="ECO:0007669"/>
    <property type="project" value="TreeGrafter"/>
</dbReference>
<name>A0A5N4D050_CAMDR</name>
<dbReference type="Proteomes" id="UP000299084">
    <property type="component" value="Unassembled WGS sequence"/>
</dbReference>
<proteinExistence type="predicted"/>
<evidence type="ECO:0000259" key="3">
    <source>
        <dbReference type="PROSITE" id="PS50913"/>
    </source>
</evidence>